<dbReference type="Pfam" id="PF06687">
    <property type="entry name" value="SUR7"/>
    <property type="match status" value="1"/>
</dbReference>
<dbReference type="RefSeq" id="XP_022457190.1">
    <property type="nucleotide sequence ID" value="XM_022605753.1"/>
</dbReference>
<dbReference type="GO" id="GO:0032153">
    <property type="term" value="C:cell division site"/>
    <property type="evidence" value="ECO:0007669"/>
    <property type="project" value="TreeGrafter"/>
</dbReference>
<evidence type="ECO:0000313" key="3">
    <source>
        <dbReference type="EMBL" id="CDK25178.1"/>
    </source>
</evidence>
<feature type="compositionally biased region" description="Low complexity" evidence="1">
    <location>
        <begin position="522"/>
        <end position="532"/>
    </location>
</feature>
<dbReference type="InterPro" id="IPR051380">
    <property type="entry name" value="pH-response_reg_palI/RIM9"/>
</dbReference>
<dbReference type="Proteomes" id="UP000019384">
    <property type="component" value="Unassembled WGS sequence"/>
</dbReference>
<protein>
    <recommendedName>
        <fullName evidence="5">PH-response regulator protein palI/RIM9</fullName>
    </recommendedName>
</protein>
<feature type="compositionally biased region" description="Polar residues" evidence="1">
    <location>
        <begin position="494"/>
        <end position="511"/>
    </location>
</feature>
<dbReference type="GeneID" id="34518578"/>
<keyword evidence="2" id="KW-1133">Transmembrane helix</keyword>
<feature type="region of interest" description="Disordered" evidence="1">
    <location>
        <begin position="365"/>
        <end position="388"/>
    </location>
</feature>
<proteinExistence type="predicted"/>
<dbReference type="InterPro" id="IPR009571">
    <property type="entry name" value="SUR7/Rim9-like_fungi"/>
</dbReference>
<accession>W6MHJ3</accession>
<keyword evidence="4" id="KW-1185">Reference proteome</keyword>
<evidence type="ECO:0000256" key="1">
    <source>
        <dbReference type="SAM" id="MobiDB-lite"/>
    </source>
</evidence>
<reference evidence="3" key="1">
    <citation type="submission" date="2013-12" db="EMBL/GenBank/DDBJ databases">
        <authorList>
            <person name="Genoscope - CEA"/>
        </authorList>
    </citation>
    <scope>NUCLEOTIDE SEQUENCE</scope>
    <source>
        <strain evidence="3">CBS 1993</strain>
    </source>
</reference>
<evidence type="ECO:0008006" key="5">
    <source>
        <dbReference type="Google" id="ProtNLM"/>
    </source>
</evidence>
<keyword evidence="2" id="KW-0812">Transmembrane</keyword>
<feature type="compositionally biased region" description="Low complexity" evidence="1">
    <location>
        <begin position="401"/>
        <end position="434"/>
    </location>
</feature>
<feature type="compositionally biased region" description="Basic and acidic residues" evidence="1">
    <location>
        <begin position="297"/>
        <end position="306"/>
    </location>
</feature>
<feature type="region of interest" description="Disordered" evidence="1">
    <location>
        <begin position="280"/>
        <end position="332"/>
    </location>
</feature>
<dbReference type="PANTHER" id="PTHR28013">
    <property type="entry name" value="PROTEIN DCV1-RELATED"/>
    <property type="match status" value="1"/>
</dbReference>
<dbReference type="AlphaFoldDB" id="W6MHJ3"/>
<feature type="transmembrane region" description="Helical" evidence="2">
    <location>
        <begin position="119"/>
        <end position="145"/>
    </location>
</feature>
<dbReference type="GO" id="GO:0035838">
    <property type="term" value="C:growing cell tip"/>
    <property type="evidence" value="ECO:0007669"/>
    <property type="project" value="TreeGrafter"/>
</dbReference>
<dbReference type="HOGENOM" id="CLU_037332_0_0_1"/>
<dbReference type="EMBL" id="HG793125">
    <property type="protein sequence ID" value="CDK25178.1"/>
    <property type="molecule type" value="Genomic_DNA"/>
</dbReference>
<feature type="compositionally biased region" description="Polar residues" evidence="1">
    <location>
        <begin position="464"/>
        <end position="478"/>
    </location>
</feature>
<dbReference type="GO" id="GO:0005886">
    <property type="term" value="C:plasma membrane"/>
    <property type="evidence" value="ECO:0007669"/>
    <property type="project" value="InterPro"/>
</dbReference>
<organism evidence="3 4">
    <name type="scientific">Kuraishia capsulata CBS 1993</name>
    <dbReference type="NCBI Taxonomy" id="1382522"/>
    <lineage>
        <taxon>Eukaryota</taxon>
        <taxon>Fungi</taxon>
        <taxon>Dikarya</taxon>
        <taxon>Ascomycota</taxon>
        <taxon>Saccharomycotina</taxon>
        <taxon>Pichiomycetes</taxon>
        <taxon>Pichiales</taxon>
        <taxon>Pichiaceae</taxon>
        <taxon>Kuraishia</taxon>
    </lineage>
</organism>
<feature type="region of interest" description="Disordered" evidence="1">
    <location>
        <begin position="401"/>
        <end position="555"/>
    </location>
</feature>
<dbReference type="OrthoDB" id="2354757at2759"/>
<evidence type="ECO:0000256" key="2">
    <source>
        <dbReference type="SAM" id="Phobius"/>
    </source>
</evidence>
<dbReference type="STRING" id="1382522.W6MHJ3"/>
<name>W6MHJ3_9ASCO</name>
<feature type="transmembrane region" description="Helical" evidence="2">
    <location>
        <begin position="151"/>
        <end position="173"/>
    </location>
</feature>
<feature type="compositionally biased region" description="Polar residues" evidence="1">
    <location>
        <begin position="307"/>
        <end position="332"/>
    </location>
</feature>
<sequence>MAFGIHTVALVTQTVAFAFLLIAVLTVPVTKSLALSEYSNYRYGVFGYCKISTGNCSKAAASYKPSEIGSGSDWKMNDNARDKLAEILIVTPVAAGLCLISVITLALGHIRRCTTAGAYWGIVVISTVIAFLASALVCIVVFLLFWPHMKWPGWLLIGSGVLSLASIVFAFLAMKLSPDESSNDLTSMDPMEGHRMDLLDKSYDASTFTGTGFKGPATAKSLNSSEEKKSLNDFSNPYQSSGTFYNQSSSSFNHLNKYETTVGVVTGTAVAPASAATLETNPFAQRPTNAGNSGLRFDNRGYDPETRSTNSNPLQQQPRVPLNAGSSTSLVSEQPKALIPQIANPYDTYNDPDLDLAEDVDIVDTTKPTVSPDGQDIIADDESDFTSVSQRAVNPRYYQAPAPQQQPQQHPPFQQTAPQQGYSAQQVPVPVPQQGAFPHSASYYPTNSPVLQGPPAQQRPAYNPYNSGYSSGMSQQNYPMMAPQAAPAPPKPRNTISDSLLNNNPDFSVTGTRGKRKYGILAQAQAGRAPGAAPGGTNYGRRSSGSGYPAYGNQF</sequence>
<feature type="transmembrane region" description="Helical" evidence="2">
    <location>
        <begin position="84"/>
        <end position="107"/>
    </location>
</feature>
<keyword evidence="2" id="KW-0472">Membrane</keyword>
<evidence type="ECO:0000313" key="4">
    <source>
        <dbReference type="Proteomes" id="UP000019384"/>
    </source>
</evidence>
<feature type="compositionally biased region" description="Polar residues" evidence="1">
    <location>
        <begin position="280"/>
        <end position="292"/>
    </location>
</feature>
<gene>
    <name evidence="3" type="ORF">KUCA_T00001145001</name>
</gene>
<reference evidence="3" key="2">
    <citation type="submission" date="2014-02" db="EMBL/GenBank/DDBJ databases">
        <title>Complete DNA sequence of /Kuraishia capsulata/ illustrates novel genomic features among budding yeasts (/Saccharomycotina/).</title>
        <authorList>
            <person name="Morales L."/>
            <person name="Noel B."/>
            <person name="Porcel B."/>
            <person name="Marcet-Houben M."/>
            <person name="Hullo M-F."/>
            <person name="Sacerdot C."/>
            <person name="Tekaia F."/>
            <person name="Leh-Louis V."/>
            <person name="Despons L."/>
            <person name="Khanna V."/>
            <person name="Aury J-M."/>
            <person name="Barbe V."/>
            <person name="Couloux A."/>
            <person name="Labadie K."/>
            <person name="Pelletier E."/>
            <person name="Souciet J-L."/>
            <person name="Boekhout T."/>
            <person name="Gabaldon T."/>
            <person name="Wincker P."/>
            <person name="Dujon B."/>
        </authorList>
    </citation>
    <scope>NUCLEOTIDE SEQUENCE</scope>
    <source>
        <strain evidence="3">CBS 1993</strain>
    </source>
</reference>
<dbReference type="PANTHER" id="PTHR28013:SF8">
    <property type="entry name" value="AEL027WP"/>
    <property type="match status" value="1"/>
</dbReference>